<evidence type="ECO:0000313" key="2">
    <source>
        <dbReference type="Proteomes" id="UP000886885"/>
    </source>
</evidence>
<dbReference type="GO" id="GO:0090333">
    <property type="term" value="P:regulation of stomatal closure"/>
    <property type="evidence" value="ECO:0007669"/>
    <property type="project" value="InterPro"/>
</dbReference>
<name>A0A8X7XU61_POPTO</name>
<comment type="caution">
    <text evidence="1">The sequence shown here is derived from an EMBL/GenBank/DDBJ whole genome shotgun (WGS) entry which is preliminary data.</text>
</comment>
<reference evidence="1" key="1">
    <citation type="journal article" date="2020" name="bioRxiv">
        <title>Hybrid origin of Populus tomentosa Carr. identified through genome sequencing and phylogenomic analysis.</title>
        <authorList>
            <person name="An X."/>
            <person name="Gao K."/>
            <person name="Chen Z."/>
            <person name="Li J."/>
            <person name="Yang X."/>
            <person name="Yang X."/>
            <person name="Zhou J."/>
            <person name="Guo T."/>
            <person name="Zhao T."/>
            <person name="Huang S."/>
            <person name="Miao D."/>
            <person name="Khan W.U."/>
            <person name="Rao P."/>
            <person name="Ye M."/>
            <person name="Lei B."/>
            <person name="Liao W."/>
            <person name="Wang J."/>
            <person name="Ji L."/>
            <person name="Li Y."/>
            <person name="Guo B."/>
            <person name="Mustafa N.S."/>
            <person name="Li S."/>
            <person name="Yun Q."/>
            <person name="Keller S.R."/>
            <person name="Mao J."/>
            <person name="Zhang R."/>
            <person name="Strauss S.H."/>
        </authorList>
    </citation>
    <scope>NUCLEOTIDE SEQUENCE</scope>
    <source>
        <strain evidence="1">GM15</strain>
        <tissue evidence="1">Leaf</tissue>
    </source>
</reference>
<proteinExistence type="predicted"/>
<dbReference type="EMBL" id="JAAWWB010000091">
    <property type="protein sequence ID" value="KAG6737157.1"/>
    <property type="molecule type" value="Genomic_DNA"/>
</dbReference>
<sequence length="71" mass="8026">MLKSLKYFKWEKTLQFITIIGLSQIIMETRCFLSLVRLGVQAFSWAAGKLVNNRIGLPTSPSSSDVQNHVL</sequence>
<dbReference type="GO" id="GO:0009704">
    <property type="term" value="P:de-etiolation"/>
    <property type="evidence" value="ECO:0007669"/>
    <property type="project" value="InterPro"/>
</dbReference>
<evidence type="ECO:0000313" key="1">
    <source>
        <dbReference type="EMBL" id="KAG6737157.1"/>
    </source>
</evidence>
<dbReference type="Proteomes" id="UP000886885">
    <property type="component" value="Unassembled WGS sequence"/>
</dbReference>
<keyword evidence="2" id="KW-1185">Reference proteome</keyword>
<dbReference type="PANTHER" id="PTHR34209">
    <property type="entry name" value="RHODANESE/CELL CYCLE CONTROL PHOSPHATASE SUPERFAMILY PROTEIN"/>
    <property type="match status" value="1"/>
</dbReference>
<protein>
    <submittedName>
        <fullName evidence="1">Uncharacterized protein</fullName>
    </submittedName>
</protein>
<dbReference type="PANTHER" id="PTHR34209:SF3">
    <property type="entry name" value="RHODANESE_CELL CYCLE CONTROL PHOSPHATASE SUPERFAMILY PROTEIN"/>
    <property type="match status" value="1"/>
</dbReference>
<dbReference type="InterPro" id="IPR044690">
    <property type="entry name" value="CAS_plant"/>
</dbReference>
<dbReference type="GO" id="GO:0071277">
    <property type="term" value="P:cellular response to calcium ion"/>
    <property type="evidence" value="ECO:0007669"/>
    <property type="project" value="InterPro"/>
</dbReference>
<organism evidence="1 2">
    <name type="scientific">Populus tomentosa</name>
    <name type="common">Chinese white poplar</name>
    <dbReference type="NCBI Taxonomy" id="118781"/>
    <lineage>
        <taxon>Eukaryota</taxon>
        <taxon>Viridiplantae</taxon>
        <taxon>Streptophyta</taxon>
        <taxon>Embryophyta</taxon>
        <taxon>Tracheophyta</taxon>
        <taxon>Spermatophyta</taxon>
        <taxon>Magnoliopsida</taxon>
        <taxon>eudicotyledons</taxon>
        <taxon>Gunneridae</taxon>
        <taxon>Pentapetalae</taxon>
        <taxon>rosids</taxon>
        <taxon>fabids</taxon>
        <taxon>Malpighiales</taxon>
        <taxon>Salicaceae</taxon>
        <taxon>Saliceae</taxon>
        <taxon>Populus</taxon>
    </lineage>
</organism>
<gene>
    <name evidence="1" type="ORF">POTOM_059807</name>
</gene>
<dbReference type="OrthoDB" id="551300at2759"/>
<dbReference type="AlphaFoldDB" id="A0A8X7XU61"/>
<accession>A0A8X7XU61</accession>